<evidence type="ECO:0000313" key="2">
    <source>
        <dbReference type="Proteomes" id="UP000828251"/>
    </source>
</evidence>
<dbReference type="AlphaFoldDB" id="A0A9D3W123"/>
<dbReference type="EMBL" id="JAIQCV010000004">
    <property type="protein sequence ID" value="KAH1106702.1"/>
    <property type="molecule type" value="Genomic_DNA"/>
</dbReference>
<protein>
    <recommendedName>
        <fullName evidence="3">Reverse transcriptase domain-containing protein</fullName>
    </recommendedName>
</protein>
<gene>
    <name evidence="1" type="ORF">J1N35_010470</name>
</gene>
<accession>A0A9D3W123</accession>
<evidence type="ECO:0008006" key="3">
    <source>
        <dbReference type="Google" id="ProtNLM"/>
    </source>
</evidence>
<dbReference type="Proteomes" id="UP000828251">
    <property type="component" value="Unassembled WGS sequence"/>
</dbReference>
<organism evidence="1 2">
    <name type="scientific">Gossypium stocksii</name>
    <dbReference type="NCBI Taxonomy" id="47602"/>
    <lineage>
        <taxon>Eukaryota</taxon>
        <taxon>Viridiplantae</taxon>
        <taxon>Streptophyta</taxon>
        <taxon>Embryophyta</taxon>
        <taxon>Tracheophyta</taxon>
        <taxon>Spermatophyta</taxon>
        <taxon>Magnoliopsida</taxon>
        <taxon>eudicotyledons</taxon>
        <taxon>Gunneridae</taxon>
        <taxon>Pentapetalae</taxon>
        <taxon>rosids</taxon>
        <taxon>malvids</taxon>
        <taxon>Malvales</taxon>
        <taxon>Malvaceae</taxon>
        <taxon>Malvoideae</taxon>
        <taxon>Gossypium</taxon>
    </lineage>
</organism>
<sequence length="75" mass="8650">MFDLRPLKRLKSILSEIITSFQNAFIKGSQISDNVILALELLNLIKKKKRKGKLCIRALELDTNKAHDRLNLNFV</sequence>
<proteinExistence type="predicted"/>
<evidence type="ECO:0000313" key="1">
    <source>
        <dbReference type="EMBL" id="KAH1106702.1"/>
    </source>
</evidence>
<reference evidence="1 2" key="1">
    <citation type="journal article" date="2021" name="Plant Biotechnol. J.">
        <title>Multi-omics assisted identification of the key and species-specific regulatory components of drought-tolerant mechanisms in Gossypium stocksii.</title>
        <authorList>
            <person name="Yu D."/>
            <person name="Ke L."/>
            <person name="Zhang D."/>
            <person name="Wu Y."/>
            <person name="Sun Y."/>
            <person name="Mei J."/>
            <person name="Sun J."/>
            <person name="Sun Y."/>
        </authorList>
    </citation>
    <scope>NUCLEOTIDE SEQUENCE [LARGE SCALE GENOMIC DNA]</scope>
    <source>
        <strain evidence="2">cv. E1</strain>
        <tissue evidence="1">Leaf</tissue>
    </source>
</reference>
<keyword evidence="2" id="KW-1185">Reference proteome</keyword>
<name>A0A9D3W123_9ROSI</name>
<comment type="caution">
    <text evidence="1">The sequence shown here is derived from an EMBL/GenBank/DDBJ whole genome shotgun (WGS) entry which is preliminary data.</text>
</comment>